<evidence type="ECO:0000256" key="4">
    <source>
        <dbReference type="ARBA" id="ARBA00022723"/>
    </source>
</evidence>
<dbReference type="Gene3D" id="1.10.150.80">
    <property type="entry name" value="HRDC domain"/>
    <property type="match status" value="1"/>
</dbReference>
<dbReference type="Gene3D" id="3.40.50.300">
    <property type="entry name" value="P-loop containing nucleotide triphosphate hydrolases"/>
    <property type="match status" value="2"/>
</dbReference>
<comment type="similarity">
    <text evidence="3">Belongs to the helicase family. RecQ subfamily.</text>
</comment>
<dbReference type="PROSITE" id="PS51194">
    <property type="entry name" value="HELICASE_CTER"/>
    <property type="match status" value="1"/>
</dbReference>
<accession>A0ABV1D1Q7</accession>
<dbReference type="SMART" id="SM00490">
    <property type="entry name" value="HELICc"/>
    <property type="match status" value="1"/>
</dbReference>
<dbReference type="EMBL" id="JBBMFM010000012">
    <property type="protein sequence ID" value="MEQ2424328.1"/>
    <property type="molecule type" value="Genomic_DNA"/>
</dbReference>
<dbReference type="InterPro" id="IPR014001">
    <property type="entry name" value="Helicase_ATP-bd"/>
</dbReference>
<feature type="domain" description="HRDC" evidence="18">
    <location>
        <begin position="541"/>
        <end position="621"/>
    </location>
</feature>
<evidence type="ECO:0000256" key="3">
    <source>
        <dbReference type="ARBA" id="ARBA00005446"/>
    </source>
</evidence>
<dbReference type="SMART" id="SM00956">
    <property type="entry name" value="RQC"/>
    <property type="match status" value="1"/>
</dbReference>
<dbReference type="Pfam" id="PF00271">
    <property type="entry name" value="Helicase_C"/>
    <property type="match status" value="1"/>
</dbReference>
<sequence>MTQYEILKQYFGYDTFRDGQDVLINSILEGRDVLGVMPTGAGKSLCYQIPALMMDGITLVISPLISLMKDQVSNLNQVGILAAFINSSLTASQYIKVLELARAGRYPIIYVAPERLMSEDFLRFALDGRVKISMVAVDEAHCVSQWGQDFRPSYLKIVDFINQLPVRPIVSAFTATATAEVRDDIIDILMLRNPNVMTTGFDRSNLYFAVQSPKDKYATLVNYLERHKGESGIIYCLTRKVVEEVCSQLMREGFSMTRYHAGLSDSERKRNQEDFIYDRAQIMVATNAFGMGIDKSNVRFVVHYNMPKNMESYYQEAGRAGRDGEPSECILLYGGQDVVTNQFFIDHNQDNEALDPVTREIVMERDRERLRKMTFYCFTNECLRDYILRYFGEYGSNYCGNCSNCLSQFEEVDVTEIARALIGCVENCRQRYGTNVIIDTVHGANTAKIRNYRMDESAFYGALSKVPTYKLRQVMNHLMLKEYLAVTNDEYAIVKLTGNSRRVMEDGEPVTMKMAKELEHPAKIKEGKKPKKGKAAGISLLDSDEGLFEKLRALRTEIAKEEGVPPYIVFSDKTLVSMCMVKPGTKSEMLSVSGVGEFKFEKYGERFLECVKAEVGERKPASALPVSRRENEKNGRNSPEDWMDEPSYYSDDDLYFTSDSDDFEDWNLETAMAAWETGSQEREAEGHKPASHGGAVEMGTVKKKGKKSKTEFVMTEELAEQIHYSERVSLSDFIGQMNDLRDGEAMKRLTIKSVEQWLMDKGCFEVWFLNGTPRKRLTDKGEEFGIMAEKRLSEKGNEYDVFFYSEEAQHSIVEWLSRSGWGRE</sequence>
<evidence type="ECO:0000256" key="10">
    <source>
        <dbReference type="ARBA" id="ARBA00022840"/>
    </source>
</evidence>
<evidence type="ECO:0000256" key="11">
    <source>
        <dbReference type="ARBA" id="ARBA00023125"/>
    </source>
</evidence>
<dbReference type="InterPro" id="IPR044876">
    <property type="entry name" value="HRDC_dom_sf"/>
</dbReference>
<gene>
    <name evidence="21" type="primary">recQ</name>
    <name evidence="21" type="ORF">WMQ36_05025</name>
</gene>
<reference evidence="21 22" key="1">
    <citation type="submission" date="2024-03" db="EMBL/GenBank/DDBJ databases">
        <title>Human intestinal bacterial collection.</title>
        <authorList>
            <person name="Pauvert C."/>
            <person name="Hitch T.C.A."/>
            <person name="Clavel T."/>
        </authorList>
    </citation>
    <scope>NUCLEOTIDE SEQUENCE [LARGE SCALE GENOMIC DNA]</scope>
    <source>
        <strain evidence="21 22">CLA-SR-H021</strain>
    </source>
</reference>
<comment type="cofactor">
    <cofactor evidence="2">
        <name>Zn(2+)</name>
        <dbReference type="ChEBI" id="CHEBI:29105"/>
    </cofactor>
</comment>
<dbReference type="InterPro" id="IPR001650">
    <property type="entry name" value="Helicase_C-like"/>
</dbReference>
<dbReference type="PANTHER" id="PTHR13710:SF105">
    <property type="entry name" value="ATP-DEPENDENT DNA HELICASE Q1"/>
    <property type="match status" value="1"/>
</dbReference>
<dbReference type="Pfam" id="PF16124">
    <property type="entry name" value="RecQ_Zn_bind"/>
    <property type="match status" value="1"/>
</dbReference>
<dbReference type="Pfam" id="PF00570">
    <property type="entry name" value="HRDC"/>
    <property type="match status" value="1"/>
</dbReference>
<keyword evidence="14" id="KW-0413">Isomerase</keyword>
<dbReference type="PANTHER" id="PTHR13710">
    <property type="entry name" value="DNA HELICASE RECQ FAMILY MEMBER"/>
    <property type="match status" value="1"/>
</dbReference>
<dbReference type="InterPro" id="IPR036390">
    <property type="entry name" value="WH_DNA-bd_sf"/>
</dbReference>
<dbReference type="Pfam" id="PF00270">
    <property type="entry name" value="DEAD"/>
    <property type="match status" value="1"/>
</dbReference>
<comment type="cofactor">
    <cofactor evidence="1">
        <name>Mg(2+)</name>
        <dbReference type="ChEBI" id="CHEBI:18420"/>
    </cofactor>
</comment>
<keyword evidence="4" id="KW-0479">Metal-binding</keyword>
<dbReference type="SMART" id="SM00341">
    <property type="entry name" value="HRDC"/>
    <property type="match status" value="1"/>
</dbReference>
<feature type="domain" description="Helicase C-terminal" evidence="20">
    <location>
        <begin position="216"/>
        <end position="369"/>
    </location>
</feature>
<keyword evidence="6" id="KW-0227">DNA damage</keyword>
<evidence type="ECO:0000256" key="5">
    <source>
        <dbReference type="ARBA" id="ARBA00022741"/>
    </source>
</evidence>
<dbReference type="GO" id="GO:0003678">
    <property type="term" value="F:DNA helicase activity"/>
    <property type="evidence" value="ECO:0007669"/>
    <property type="project" value="UniProtKB-EC"/>
</dbReference>
<evidence type="ECO:0000256" key="14">
    <source>
        <dbReference type="ARBA" id="ARBA00023235"/>
    </source>
</evidence>
<dbReference type="SMART" id="SM00487">
    <property type="entry name" value="DEXDc"/>
    <property type="match status" value="1"/>
</dbReference>
<dbReference type="SUPFAM" id="SSF52540">
    <property type="entry name" value="P-loop containing nucleoside triphosphate hydrolases"/>
    <property type="match status" value="1"/>
</dbReference>
<dbReference type="CDD" id="cd18794">
    <property type="entry name" value="SF2_C_RecQ"/>
    <property type="match status" value="1"/>
</dbReference>
<dbReference type="InterPro" id="IPR004589">
    <property type="entry name" value="DNA_helicase_ATP-dep_RecQ"/>
</dbReference>
<evidence type="ECO:0000259" key="18">
    <source>
        <dbReference type="PROSITE" id="PS50967"/>
    </source>
</evidence>
<evidence type="ECO:0000256" key="16">
    <source>
        <dbReference type="NCBIfam" id="TIGR01389"/>
    </source>
</evidence>
<keyword evidence="12" id="KW-0233">DNA recombination</keyword>
<dbReference type="NCBIfam" id="TIGR01389">
    <property type="entry name" value="recQ"/>
    <property type="match status" value="1"/>
</dbReference>
<dbReference type="SUPFAM" id="SSF47819">
    <property type="entry name" value="HRDC-like"/>
    <property type="match status" value="1"/>
</dbReference>
<dbReference type="InterPro" id="IPR002121">
    <property type="entry name" value="HRDC_dom"/>
</dbReference>
<feature type="domain" description="Helicase ATP-binding" evidence="19">
    <location>
        <begin position="24"/>
        <end position="195"/>
    </location>
</feature>
<comment type="caution">
    <text evidence="21">The sequence shown here is derived from an EMBL/GenBank/DDBJ whole genome shotgun (WGS) entry which is preliminary data.</text>
</comment>
<keyword evidence="10" id="KW-0067">ATP-binding</keyword>
<evidence type="ECO:0000256" key="17">
    <source>
        <dbReference type="SAM" id="MobiDB-lite"/>
    </source>
</evidence>
<organism evidence="21 22">
    <name type="scientific">Enterocloster hominis</name>
    <name type="common">ex Hitch et al. 2024</name>
    <dbReference type="NCBI Taxonomy" id="1917870"/>
    <lineage>
        <taxon>Bacteria</taxon>
        <taxon>Bacillati</taxon>
        <taxon>Bacillota</taxon>
        <taxon>Clostridia</taxon>
        <taxon>Lachnospirales</taxon>
        <taxon>Lachnospiraceae</taxon>
        <taxon>Enterocloster</taxon>
    </lineage>
</organism>
<dbReference type="Proteomes" id="UP001454086">
    <property type="component" value="Unassembled WGS sequence"/>
</dbReference>
<evidence type="ECO:0000256" key="1">
    <source>
        <dbReference type="ARBA" id="ARBA00001946"/>
    </source>
</evidence>
<protein>
    <recommendedName>
        <fullName evidence="16">DNA helicase RecQ</fullName>
        <ecNumber evidence="16">5.6.2.4</ecNumber>
    </recommendedName>
</protein>
<dbReference type="EC" id="5.6.2.4" evidence="16"/>
<proteinExistence type="inferred from homology"/>
<keyword evidence="11" id="KW-0238">DNA-binding</keyword>
<comment type="catalytic activity">
    <reaction evidence="15">
        <text>Couples ATP hydrolysis with the unwinding of duplex DNA by translocating in the 3'-5' direction.</text>
        <dbReference type="EC" id="5.6.2.4"/>
    </reaction>
</comment>
<dbReference type="InterPro" id="IPR011545">
    <property type="entry name" value="DEAD/DEAH_box_helicase_dom"/>
</dbReference>
<evidence type="ECO:0000259" key="19">
    <source>
        <dbReference type="PROSITE" id="PS51192"/>
    </source>
</evidence>
<dbReference type="PROSITE" id="PS50967">
    <property type="entry name" value="HRDC"/>
    <property type="match status" value="1"/>
</dbReference>
<feature type="compositionally biased region" description="Basic and acidic residues" evidence="17">
    <location>
        <begin position="627"/>
        <end position="639"/>
    </location>
</feature>
<evidence type="ECO:0000256" key="15">
    <source>
        <dbReference type="ARBA" id="ARBA00034617"/>
    </source>
</evidence>
<evidence type="ECO:0000256" key="2">
    <source>
        <dbReference type="ARBA" id="ARBA00001947"/>
    </source>
</evidence>
<evidence type="ECO:0000256" key="12">
    <source>
        <dbReference type="ARBA" id="ARBA00023172"/>
    </source>
</evidence>
<dbReference type="CDD" id="cd17920">
    <property type="entry name" value="DEXHc_RecQ"/>
    <property type="match status" value="1"/>
</dbReference>
<keyword evidence="7 21" id="KW-0378">Hydrolase</keyword>
<dbReference type="InterPro" id="IPR036388">
    <property type="entry name" value="WH-like_DNA-bd_sf"/>
</dbReference>
<dbReference type="SUPFAM" id="SSF46785">
    <property type="entry name" value="Winged helix' DNA-binding domain"/>
    <property type="match status" value="1"/>
</dbReference>
<dbReference type="NCBIfam" id="TIGR00614">
    <property type="entry name" value="recQ_fam"/>
    <property type="match status" value="1"/>
</dbReference>
<dbReference type="RefSeq" id="WP_349117856.1">
    <property type="nucleotide sequence ID" value="NZ_JBBMFM010000012.1"/>
</dbReference>
<dbReference type="Gene3D" id="1.10.10.10">
    <property type="entry name" value="Winged helix-like DNA-binding domain superfamily/Winged helix DNA-binding domain"/>
    <property type="match status" value="1"/>
</dbReference>
<evidence type="ECO:0000256" key="13">
    <source>
        <dbReference type="ARBA" id="ARBA00023204"/>
    </source>
</evidence>
<keyword evidence="9" id="KW-0862">Zinc</keyword>
<evidence type="ECO:0000313" key="22">
    <source>
        <dbReference type="Proteomes" id="UP001454086"/>
    </source>
</evidence>
<evidence type="ECO:0000256" key="8">
    <source>
        <dbReference type="ARBA" id="ARBA00022806"/>
    </source>
</evidence>
<dbReference type="InterPro" id="IPR032284">
    <property type="entry name" value="RecQ_Zn-bd"/>
</dbReference>
<evidence type="ECO:0000259" key="20">
    <source>
        <dbReference type="PROSITE" id="PS51194"/>
    </source>
</evidence>
<keyword evidence="5" id="KW-0547">Nucleotide-binding</keyword>
<dbReference type="InterPro" id="IPR018982">
    <property type="entry name" value="RQC_domain"/>
</dbReference>
<evidence type="ECO:0000256" key="9">
    <source>
        <dbReference type="ARBA" id="ARBA00022833"/>
    </source>
</evidence>
<evidence type="ECO:0000256" key="7">
    <source>
        <dbReference type="ARBA" id="ARBA00022801"/>
    </source>
</evidence>
<dbReference type="GO" id="GO:0016787">
    <property type="term" value="F:hydrolase activity"/>
    <property type="evidence" value="ECO:0007669"/>
    <property type="project" value="UniProtKB-KW"/>
</dbReference>
<keyword evidence="13" id="KW-0234">DNA repair</keyword>
<keyword evidence="8 21" id="KW-0347">Helicase</keyword>
<evidence type="ECO:0000313" key="21">
    <source>
        <dbReference type="EMBL" id="MEQ2424328.1"/>
    </source>
</evidence>
<dbReference type="PROSITE" id="PS51192">
    <property type="entry name" value="HELICASE_ATP_BIND_1"/>
    <property type="match status" value="1"/>
</dbReference>
<dbReference type="InterPro" id="IPR010997">
    <property type="entry name" value="HRDC-like_sf"/>
</dbReference>
<keyword evidence="22" id="KW-1185">Reference proteome</keyword>
<dbReference type="InterPro" id="IPR006293">
    <property type="entry name" value="DNA_helicase_ATP-dep_RecQ_bac"/>
</dbReference>
<dbReference type="Pfam" id="PF09382">
    <property type="entry name" value="RQC"/>
    <property type="match status" value="1"/>
</dbReference>
<feature type="region of interest" description="Disordered" evidence="17">
    <location>
        <begin position="619"/>
        <end position="646"/>
    </location>
</feature>
<dbReference type="InterPro" id="IPR027417">
    <property type="entry name" value="P-loop_NTPase"/>
</dbReference>
<name>A0ABV1D1Q7_9FIRM</name>
<evidence type="ECO:0000256" key="6">
    <source>
        <dbReference type="ARBA" id="ARBA00022763"/>
    </source>
</evidence>